<comment type="cofactor">
    <cofactor evidence="1 8">
        <name>Mg(2+)</name>
        <dbReference type="ChEBI" id="CHEBI:18420"/>
    </cofactor>
</comment>
<reference evidence="9 10" key="1">
    <citation type="submission" date="2020-02" db="EMBL/GenBank/DDBJ databases">
        <authorList>
            <person name="Hogendoorn C."/>
        </authorList>
    </citation>
    <scope>NUCLEOTIDE SEQUENCE [LARGE SCALE GENOMIC DNA]</scope>
    <source>
        <strain evidence="9">R501</strain>
    </source>
</reference>
<dbReference type="HAMAP" id="MF_00490">
    <property type="entry name" value="ComB"/>
    <property type="match status" value="1"/>
</dbReference>
<dbReference type="InterPro" id="IPR005238">
    <property type="entry name" value="ComB-like"/>
</dbReference>
<evidence type="ECO:0000313" key="10">
    <source>
        <dbReference type="Proteomes" id="UP000503399"/>
    </source>
</evidence>
<dbReference type="AlphaFoldDB" id="A0A6F8ZHH7"/>
<keyword evidence="5 8" id="KW-0378">Hydrolase</keyword>
<keyword evidence="10" id="KW-1185">Reference proteome</keyword>
<dbReference type="EMBL" id="LR778114">
    <property type="protein sequence ID" value="CAB1129129.1"/>
    <property type="molecule type" value="Genomic_DNA"/>
</dbReference>
<dbReference type="GO" id="GO:0000287">
    <property type="term" value="F:magnesium ion binding"/>
    <property type="evidence" value="ECO:0007669"/>
    <property type="project" value="UniProtKB-UniRule"/>
</dbReference>
<sequence>MEQTQGAGVHVLWRWQDWEDRYRGRYAVVIDVLRATTTLITVLARGAEAVLPVAGLEEARALARSRPGWLLGGERDNVAPPGFDGGNSPADYPPERVAGRRLVFTTTNGTRALDRVRTGGAATVALGALVNAGAVARAARASGRPAVLVCAGTEGVLSLEDVLAAGAMARYWPPEARSDEAQLAAWAYERMQADLPRALNLARHAASLRARGLEADIGWAAREDLFDLVPVVGTQGWITAGL</sequence>
<dbReference type="EC" id="3.1.3.71" evidence="3 8"/>
<dbReference type="GO" id="GO:0050532">
    <property type="term" value="F:2-phosphosulfolactate phosphatase activity"/>
    <property type="evidence" value="ECO:0007669"/>
    <property type="project" value="UniProtKB-UniRule"/>
</dbReference>
<name>A0A6F8ZHH7_9FIRM</name>
<organism evidence="9 10">
    <name type="scientific">Candidatus Hydrogenisulfobacillus filiaventi</name>
    <dbReference type="NCBI Taxonomy" id="2707344"/>
    <lineage>
        <taxon>Bacteria</taxon>
        <taxon>Bacillati</taxon>
        <taxon>Bacillota</taxon>
        <taxon>Clostridia</taxon>
        <taxon>Eubacteriales</taxon>
        <taxon>Clostridiales Family XVII. Incertae Sedis</taxon>
        <taxon>Candidatus Hydrogenisulfobacillus</taxon>
    </lineage>
</organism>
<dbReference type="Gene3D" id="3.90.1560.10">
    <property type="entry name" value="ComB-like"/>
    <property type="match status" value="1"/>
</dbReference>
<dbReference type="Proteomes" id="UP000503399">
    <property type="component" value="Chromosome"/>
</dbReference>
<comment type="catalytic activity">
    <reaction evidence="7 8">
        <text>(2R)-O-phospho-3-sulfolactate + H2O = (2R)-3-sulfolactate + phosphate</text>
        <dbReference type="Rhea" id="RHEA:23416"/>
        <dbReference type="ChEBI" id="CHEBI:15377"/>
        <dbReference type="ChEBI" id="CHEBI:15597"/>
        <dbReference type="ChEBI" id="CHEBI:43474"/>
        <dbReference type="ChEBI" id="CHEBI:58738"/>
        <dbReference type="EC" id="3.1.3.71"/>
    </reaction>
</comment>
<dbReference type="InterPro" id="IPR036702">
    <property type="entry name" value="ComB-like_sf"/>
</dbReference>
<gene>
    <name evidence="8 9" type="primary">comB</name>
    <name evidence="9" type="ORF">R50_1628</name>
</gene>
<evidence type="ECO:0000256" key="6">
    <source>
        <dbReference type="ARBA" id="ARBA00022842"/>
    </source>
</evidence>
<dbReference type="PANTHER" id="PTHR37311:SF1">
    <property type="entry name" value="2-PHOSPHOSULFOLACTATE PHOSPHATASE-RELATED"/>
    <property type="match status" value="1"/>
</dbReference>
<evidence type="ECO:0000256" key="1">
    <source>
        <dbReference type="ARBA" id="ARBA00001946"/>
    </source>
</evidence>
<proteinExistence type="inferred from homology"/>
<evidence type="ECO:0000256" key="5">
    <source>
        <dbReference type="ARBA" id="ARBA00022801"/>
    </source>
</evidence>
<comment type="similarity">
    <text evidence="2 8">Belongs to the ComB family.</text>
</comment>
<evidence type="ECO:0000256" key="8">
    <source>
        <dbReference type="HAMAP-Rule" id="MF_00490"/>
    </source>
</evidence>
<evidence type="ECO:0000256" key="2">
    <source>
        <dbReference type="ARBA" id="ARBA00009997"/>
    </source>
</evidence>
<evidence type="ECO:0000256" key="4">
    <source>
        <dbReference type="ARBA" id="ARBA00021948"/>
    </source>
</evidence>
<dbReference type="SUPFAM" id="SSF142823">
    <property type="entry name" value="ComB-like"/>
    <property type="match status" value="1"/>
</dbReference>
<accession>A0A6F8ZHH7</accession>
<dbReference type="Pfam" id="PF04029">
    <property type="entry name" value="2-ph_phosp"/>
    <property type="match status" value="1"/>
</dbReference>
<keyword evidence="6 8" id="KW-0460">Magnesium</keyword>
<evidence type="ECO:0000256" key="7">
    <source>
        <dbReference type="ARBA" id="ARBA00033711"/>
    </source>
</evidence>
<evidence type="ECO:0000256" key="3">
    <source>
        <dbReference type="ARBA" id="ARBA00012953"/>
    </source>
</evidence>
<protein>
    <recommendedName>
        <fullName evidence="4 8">Probable 2-phosphosulfolactate phosphatase</fullName>
        <ecNumber evidence="3 8">3.1.3.71</ecNumber>
    </recommendedName>
</protein>
<dbReference type="PANTHER" id="PTHR37311">
    <property type="entry name" value="2-PHOSPHOSULFOLACTATE PHOSPHATASE-RELATED"/>
    <property type="match status" value="1"/>
</dbReference>
<dbReference type="KEGG" id="hfv:R50_1628"/>
<evidence type="ECO:0000313" key="9">
    <source>
        <dbReference type="EMBL" id="CAB1129129.1"/>
    </source>
</evidence>
<dbReference type="GO" id="GO:0050545">
    <property type="term" value="F:sulfopyruvate decarboxylase activity"/>
    <property type="evidence" value="ECO:0007669"/>
    <property type="project" value="TreeGrafter"/>
</dbReference>